<accession>A0A2M7FX08</accession>
<dbReference type="AlphaFoldDB" id="A0A2M7FX08"/>
<dbReference type="PROSITE" id="PS50949">
    <property type="entry name" value="HTH_GNTR"/>
    <property type="match status" value="1"/>
</dbReference>
<dbReference type="InterPro" id="IPR036390">
    <property type="entry name" value="WH_DNA-bd_sf"/>
</dbReference>
<reference evidence="5 6" key="1">
    <citation type="submission" date="2017-09" db="EMBL/GenBank/DDBJ databases">
        <title>Depth-based differentiation of microbial function through sediment-hosted aquifers and enrichment of novel symbionts in the deep terrestrial subsurface.</title>
        <authorList>
            <person name="Probst A.J."/>
            <person name="Ladd B."/>
            <person name="Jarett J.K."/>
            <person name="Geller-Mcgrath D.E."/>
            <person name="Sieber C.M."/>
            <person name="Emerson J.B."/>
            <person name="Anantharaman K."/>
            <person name="Thomas B.C."/>
            <person name="Malmstrom R."/>
            <person name="Stieglmeier M."/>
            <person name="Klingl A."/>
            <person name="Woyke T."/>
            <person name="Ryan C.M."/>
            <person name="Banfield J.F."/>
        </authorList>
    </citation>
    <scope>NUCLEOTIDE SEQUENCE [LARGE SCALE GENOMIC DNA]</scope>
    <source>
        <strain evidence="5">CG17_big_fil_post_rev_8_21_14_2_50_48_46</strain>
    </source>
</reference>
<dbReference type="PANTHER" id="PTHR38445:SF9">
    <property type="entry name" value="HTH-TYPE TRANSCRIPTIONAL REPRESSOR YTRA"/>
    <property type="match status" value="1"/>
</dbReference>
<dbReference type="GO" id="GO:0003700">
    <property type="term" value="F:DNA-binding transcription factor activity"/>
    <property type="evidence" value="ECO:0007669"/>
    <property type="project" value="InterPro"/>
</dbReference>
<dbReference type="InterPro" id="IPR000524">
    <property type="entry name" value="Tscrpt_reg_HTH_GntR"/>
</dbReference>
<evidence type="ECO:0000259" key="4">
    <source>
        <dbReference type="PROSITE" id="PS50949"/>
    </source>
</evidence>
<dbReference type="Gene3D" id="1.10.10.10">
    <property type="entry name" value="Winged helix-like DNA-binding domain superfamily/Winged helix DNA-binding domain"/>
    <property type="match status" value="1"/>
</dbReference>
<dbReference type="CDD" id="cd07377">
    <property type="entry name" value="WHTH_GntR"/>
    <property type="match status" value="1"/>
</dbReference>
<dbReference type="InterPro" id="IPR036388">
    <property type="entry name" value="WH-like_DNA-bd_sf"/>
</dbReference>
<evidence type="ECO:0000256" key="3">
    <source>
        <dbReference type="ARBA" id="ARBA00023163"/>
    </source>
</evidence>
<dbReference type="Pfam" id="PF00392">
    <property type="entry name" value="GntR"/>
    <property type="match status" value="1"/>
</dbReference>
<proteinExistence type="predicted"/>
<protein>
    <submittedName>
        <fullName evidence="5">GntR family transcriptional regulator</fullName>
    </submittedName>
</protein>
<comment type="caution">
    <text evidence="5">The sequence shown here is derived from an EMBL/GenBank/DDBJ whole genome shotgun (WGS) entry which is preliminary data.</text>
</comment>
<dbReference type="EMBL" id="PFFQ01000066">
    <property type="protein sequence ID" value="PIW13780.1"/>
    <property type="molecule type" value="Genomic_DNA"/>
</dbReference>
<evidence type="ECO:0000313" key="5">
    <source>
        <dbReference type="EMBL" id="PIW13780.1"/>
    </source>
</evidence>
<gene>
    <name evidence="5" type="ORF">COW36_24235</name>
</gene>
<dbReference type="PANTHER" id="PTHR38445">
    <property type="entry name" value="HTH-TYPE TRANSCRIPTIONAL REPRESSOR YTRA"/>
    <property type="match status" value="1"/>
</dbReference>
<keyword evidence="2" id="KW-0238">DNA-binding</keyword>
<feature type="domain" description="HTH gntR-type" evidence="4">
    <location>
        <begin position="10"/>
        <end position="78"/>
    </location>
</feature>
<evidence type="ECO:0000256" key="1">
    <source>
        <dbReference type="ARBA" id="ARBA00023015"/>
    </source>
</evidence>
<organism evidence="5 6">
    <name type="scientific">bacterium (Candidatus Blackallbacteria) CG17_big_fil_post_rev_8_21_14_2_50_48_46</name>
    <dbReference type="NCBI Taxonomy" id="2014261"/>
    <lineage>
        <taxon>Bacteria</taxon>
        <taxon>Candidatus Blackallbacteria</taxon>
    </lineage>
</organism>
<dbReference type="GO" id="GO:0003677">
    <property type="term" value="F:DNA binding"/>
    <property type="evidence" value="ECO:0007669"/>
    <property type="project" value="UniProtKB-KW"/>
</dbReference>
<name>A0A2M7FX08_9BACT</name>
<evidence type="ECO:0000313" key="6">
    <source>
        <dbReference type="Proteomes" id="UP000231019"/>
    </source>
</evidence>
<keyword evidence="3" id="KW-0804">Transcription</keyword>
<evidence type="ECO:0000256" key="2">
    <source>
        <dbReference type="ARBA" id="ARBA00023125"/>
    </source>
</evidence>
<keyword evidence="1" id="KW-0805">Transcription regulation</keyword>
<sequence length="125" mass="13743">MLSINPESGTPIYLQIMEQVRHAIGLGVFAPGDPLPTIRDLALQLRVNPNTVAKAIRELEREGLLTTRVGRGSFVSESALTQSAQDRDQQGNELAGRFGKDMAWLGFSCPEAVNLVEKNWQEVLP</sequence>
<dbReference type="SUPFAM" id="SSF46785">
    <property type="entry name" value="Winged helix' DNA-binding domain"/>
    <property type="match status" value="1"/>
</dbReference>
<dbReference type="SMART" id="SM00345">
    <property type="entry name" value="HTH_GNTR"/>
    <property type="match status" value="1"/>
</dbReference>
<dbReference type="Proteomes" id="UP000231019">
    <property type="component" value="Unassembled WGS sequence"/>
</dbReference>